<proteinExistence type="predicted"/>
<evidence type="ECO:0000313" key="1">
    <source>
        <dbReference type="EMBL" id="GGM36260.1"/>
    </source>
</evidence>
<dbReference type="EMBL" id="BMPT01000016">
    <property type="protein sequence ID" value="GGM36260.1"/>
    <property type="molecule type" value="Genomic_DNA"/>
</dbReference>
<accession>A0A8H9GM16</accession>
<sequence>MSVLPRDVVIEFAGMPKSGKTTVLDVVSHRIRRAGWAVGDFHGGGRYAPIDKNDLASLNLYLAGSALQYLAAVGADERPPRFHLLDRGLNDRIIFSRALNALGLVTDSHLAAVEAIASEPGVRSRVHACFVFVTTPEISLQREAANRLTTAEGRIMNTTKLEALRDAARTFVKEPTTDGLLIIELDTALLDGRVQDTARSVLATIASLLAPEVASTLEAAE</sequence>
<name>A0A8H9GM16_9MICO</name>
<dbReference type="Gene3D" id="3.40.50.300">
    <property type="entry name" value="P-loop containing nucleotide triphosphate hydrolases"/>
    <property type="match status" value="1"/>
</dbReference>
<evidence type="ECO:0000313" key="2">
    <source>
        <dbReference type="Proteomes" id="UP000655589"/>
    </source>
</evidence>
<reference evidence="1" key="1">
    <citation type="journal article" date="2014" name="Int. J. Syst. Evol. Microbiol.">
        <title>Complete genome sequence of Corynebacterium casei LMG S-19264T (=DSM 44701T), isolated from a smear-ripened cheese.</title>
        <authorList>
            <consortium name="US DOE Joint Genome Institute (JGI-PGF)"/>
            <person name="Walter F."/>
            <person name="Albersmeier A."/>
            <person name="Kalinowski J."/>
            <person name="Ruckert C."/>
        </authorList>
    </citation>
    <scope>NUCLEOTIDE SEQUENCE</scope>
    <source>
        <strain evidence="1">JCM 3051</strain>
    </source>
</reference>
<protein>
    <submittedName>
        <fullName evidence="1">Uncharacterized protein</fullName>
    </submittedName>
</protein>
<reference evidence="1" key="2">
    <citation type="submission" date="2020-09" db="EMBL/GenBank/DDBJ databases">
        <authorList>
            <person name="Sun Q."/>
            <person name="Ohkuma M."/>
        </authorList>
    </citation>
    <scope>NUCLEOTIDE SEQUENCE</scope>
    <source>
        <strain evidence="1">JCM 3051</strain>
    </source>
</reference>
<dbReference type="InterPro" id="IPR027417">
    <property type="entry name" value="P-loop_NTPase"/>
</dbReference>
<organism evidence="1 2">
    <name type="scientific">Promicromonospora citrea</name>
    <dbReference type="NCBI Taxonomy" id="43677"/>
    <lineage>
        <taxon>Bacteria</taxon>
        <taxon>Bacillati</taxon>
        <taxon>Actinomycetota</taxon>
        <taxon>Actinomycetes</taxon>
        <taxon>Micrococcales</taxon>
        <taxon>Promicromonosporaceae</taxon>
        <taxon>Promicromonospora</taxon>
    </lineage>
</organism>
<dbReference type="RefSeq" id="WP_171104403.1">
    <property type="nucleotide sequence ID" value="NZ_BMPT01000016.1"/>
</dbReference>
<dbReference type="Proteomes" id="UP000655589">
    <property type="component" value="Unassembled WGS sequence"/>
</dbReference>
<comment type="caution">
    <text evidence="1">The sequence shown here is derived from an EMBL/GenBank/DDBJ whole genome shotgun (WGS) entry which is preliminary data.</text>
</comment>
<gene>
    <name evidence="1" type="ORF">GCM10010102_34600</name>
</gene>
<keyword evidence="2" id="KW-1185">Reference proteome</keyword>
<dbReference type="AlphaFoldDB" id="A0A8H9GM16"/>
<dbReference type="SUPFAM" id="SSF52540">
    <property type="entry name" value="P-loop containing nucleoside triphosphate hydrolases"/>
    <property type="match status" value="1"/>
</dbReference>